<dbReference type="GO" id="GO:0004252">
    <property type="term" value="F:serine-type endopeptidase activity"/>
    <property type="evidence" value="ECO:0007669"/>
    <property type="project" value="InterPro"/>
</dbReference>
<evidence type="ECO:0000256" key="1">
    <source>
        <dbReference type="SAM" id="SignalP"/>
    </source>
</evidence>
<dbReference type="GO" id="GO:0006508">
    <property type="term" value="P:proteolysis"/>
    <property type="evidence" value="ECO:0007669"/>
    <property type="project" value="InterPro"/>
</dbReference>
<dbReference type="InterPro" id="IPR001254">
    <property type="entry name" value="Trypsin_dom"/>
</dbReference>
<protein>
    <submittedName>
        <fullName evidence="4">Peptidase S1 and S6, chymotrypsin/Hap</fullName>
    </submittedName>
</protein>
<feature type="domain" description="Metalloprotease StcE C-terminal" evidence="3">
    <location>
        <begin position="293"/>
        <end position="382"/>
    </location>
</feature>
<feature type="domain" description="Metalloprotease StcE C-terminal" evidence="3">
    <location>
        <begin position="389"/>
        <end position="477"/>
    </location>
</feature>
<name>A0A545WBV9_9HYPO</name>
<sequence length="477" mass="51693">MKLSWIVSLGTLAAWPSSANPLVIDQATFKANGGDVNDIANSIKTHNDVLQSYSFNTPWLVVGDIGGCTATWLGDKDNYTYVLTAAHCIDYKGEVTYVDRKFTAWDGRVIAGGRGIAYVPPQRIKVPEGMGGASTDIAILEIPTLLQIVGHSGRPLERPILNDALDENGLDVIFVGYGVWGVGTQQSGLYGPATATGTHRLYARGRIDRIFESDYGIGATYQPTGPSANWGRVAPGDSGSAWWQIRKNRPTIVATTNGGHGTLSTGARVSKYIGWIQSKYPDVRRSSTEGPRGCIVSVKTNDAYCLTVGQSSGYSLPSWIYDQQVYVRADPGTAVQLSDYDNLSYNRLAKFDGTVENSQLKAVKANNGQTLDFSHPHSMRVVASTTALGCIVSLTSVELYCLPKGKSAGYSLPSRIYGHDVQAEGSAAGVMLSDWDNLSYNRIATFNKLVQNWELKKVRAVNGEVLDFSRPKSMRVV</sequence>
<dbReference type="Pfam" id="PF17945">
    <property type="entry name" value="Crystall_4"/>
    <property type="match status" value="2"/>
</dbReference>
<dbReference type="SUPFAM" id="SSF50494">
    <property type="entry name" value="Trypsin-like serine proteases"/>
    <property type="match status" value="1"/>
</dbReference>
<evidence type="ECO:0000313" key="5">
    <source>
        <dbReference type="Proteomes" id="UP000315783"/>
    </source>
</evidence>
<dbReference type="Gene3D" id="2.40.10.10">
    <property type="entry name" value="Trypsin-like serine proteases"/>
    <property type="match status" value="1"/>
</dbReference>
<comment type="caution">
    <text evidence="4">The sequence shown here is derived from an EMBL/GenBank/DDBJ whole genome shotgun (WGS) entry which is preliminary data.</text>
</comment>
<reference evidence="4 5" key="1">
    <citation type="journal article" date="2019" name="Appl. Microbiol. Biotechnol.">
        <title>Genome sequence of Isaria javanica and comparative genome analysis insights into family S53 peptidase evolution in fungal entomopathogens.</title>
        <authorList>
            <person name="Lin R."/>
            <person name="Zhang X."/>
            <person name="Xin B."/>
            <person name="Zou M."/>
            <person name="Gao Y."/>
            <person name="Qin F."/>
            <person name="Hu Q."/>
            <person name="Xie B."/>
            <person name="Cheng X."/>
        </authorList>
    </citation>
    <scope>NUCLEOTIDE SEQUENCE [LARGE SCALE GENOMIC DNA]</scope>
    <source>
        <strain evidence="4 5">IJ1G</strain>
    </source>
</reference>
<accession>A0A545WBV9</accession>
<dbReference type="InterPro" id="IPR009003">
    <property type="entry name" value="Peptidase_S1_PA"/>
</dbReference>
<evidence type="ECO:0000259" key="3">
    <source>
        <dbReference type="Pfam" id="PF17945"/>
    </source>
</evidence>
<dbReference type="Gene3D" id="2.60.20.40">
    <property type="match status" value="2"/>
</dbReference>
<dbReference type="OrthoDB" id="4861287at2759"/>
<keyword evidence="1" id="KW-0732">Signal</keyword>
<evidence type="ECO:0000313" key="4">
    <source>
        <dbReference type="EMBL" id="TQW00254.1"/>
    </source>
</evidence>
<dbReference type="EMBL" id="SPUK01000001">
    <property type="protein sequence ID" value="TQW00254.1"/>
    <property type="molecule type" value="Genomic_DNA"/>
</dbReference>
<dbReference type="PROSITE" id="PS00134">
    <property type="entry name" value="TRYPSIN_HIS"/>
    <property type="match status" value="1"/>
</dbReference>
<organism evidence="4 5">
    <name type="scientific">Cordyceps javanica</name>
    <dbReference type="NCBI Taxonomy" id="43265"/>
    <lineage>
        <taxon>Eukaryota</taxon>
        <taxon>Fungi</taxon>
        <taxon>Dikarya</taxon>
        <taxon>Ascomycota</taxon>
        <taxon>Pezizomycotina</taxon>
        <taxon>Sordariomycetes</taxon>
        <taxon>Hypocreomycetidae</taxon>
        <taxon>Hypocreales</taxon>
        <taxon>Cordycipitaceae</taxon>
        <taxon>Cordyceps</taxon>
    </lineage>
</organism>
<dbReference type="Proteomes" id="UP000315783">
    <property type="component" value="Unassembled WGS sequence"/>
</dbReference>
<dbReference type="InterPro" id="IPR040966">
    <property type="entry name" value="StcE_C"/>
</dbReference>
<gene>
    <name evidence="4" type="ORF">IF1G_00185</name>
</gene>
<dbReference type="Pfam" id="PF00089">
    <property type="entry name" value="Trypsin"/>
    <property type="match status" value="1"/>
</dbReference>
<dbReference type="AlphaFoldDB" id="A0A545WBV9"/>
<proteinExistence type="predicted"/>
<feature type="domain" description="Peptidase S1" evidence="2">
    <location>
        <begin position="56"/>
        <end position="276"/>
    </location>
</feature>
<dbReference type="InterPro" id="IPR018114">
    <property type="entry name" value="TRYPSIN_HIS"/>
</dbReference>
<dbReference type="InterPro" id="IPR043504">
    <property type="entry name" value="Peptidase_S1_PA_chymotrypsin"/>
</dbReference>
<evidence type="ECO:0000259" key="2">
    <source>
        <dbReference type="Pfam" id="PF00089"/>
    </source>
</evidence>
<feature type="signal peptide" evidence="1">
    <location>
        <begin position="1"/>
        <end position="19"/>
    </location>
</feature>
<keyword evidence="5" id="KW-1185">Reference proteome</keyword>
<feature type="chain" id="PRO_5021733738" evidence="1">
    <location>
        <begin position="20"/>
        <end position="477"/>
    </location>
</feature>